<dbReference type="InterPro" id="IPR001584">
    <property type="entry name" value="Integrase_cat-core"/>
</dbReference>
<dbReference type="AlphaFoldDB" id="A0A6G7K8R9"/>
<dbReference type="GO" id="GO:0003676">
    <property type="term" value="F:nucleic acid binding"/>
    <property type="evidence" value="ECO:0007669"/>
    <property type="project" value="InterPro"/>
</dbReference>
<evidence type="ECO:0000256" key="1">
    <source>
        <dbReference type="ARBA" id="ARBA00009277"/>
    </source>
</evidence>
<sequence length="517" mass="60037">MIDLVTKQAVILKVEVEGASQRAVAKSLGISRNTVKKYIQEYRKARENFTDLSVENFALTEAILEKPSYNTEKRFKRKLTDDMTSRLDFYIKRNAQKKIDGRKKQQMKIIDMHEALLEQGFDIGYTTVRNYVREKEQIRKEAFIRAIYEPGVVCEFDWGEVKLEIGGRLKTYQLAVFTMAYSNYRFAMLYHSQQAVCFQDAHVQFFRQLARVPLQMVYDNMRTVVKKFVGTERELSPITTSLAAFYGFQVRLCNPRKGNEKGHVERSVEVVRRKAFSLHDAFDSFEQANEHLQSELSKLNNRTRSNKTPSSLILEEQAAMTAPIGDFDASELLNLKVDKYSTITVKQNHYSVPEAYVGKTVRVKSGTNSIRVFDNYELLAEHKRIWGVHEWQMDLYHYLTTLGHKKGALENSQGFKQAPQQIKFIYENYYNNNQKDFIALLHFIREENNLSDIIAIIKELERKPFFEISTEKLIFLSQQKSEAPARPTGNQAIIDKSLENLSNYANLLTKNKEKQIS</sequence>
<dbReference type="Pfam" id="PF13384">
    <property type="entry name" value="HTH_23"/>
    <property type="match status" value="1"/>
</dbReference>
<dbReference type="PROSITE" id="PS50994">
    <property type="entry name" value="INTEGRASE"/>
    <property type="match status" value="1"/>
</dbReference>
<proteinExistence type="inferred from homology"/>
<comment type="similarity">
    <text evidence="1">Belongs to the transposase IS21/IS408/IS1162 family.</text>
</comment>
<dbReference type="GO" id="GO:0015074">
    <property type="term" value="P:DNA integration"/>
    <property type="evidence" value="ECO:0007669"/>
    <property type="project" value="InterPro"/>
</dbReference>
<dbReference type="EMBL" id="CP049740">
    <property type="protein sequence ID" value="QII81669.1"/>
    <property type="molecule type" value="Genomic_DNA"/>
</dbReference>
<protein>
    <submittedName>
        <fullName evidence="3">IS21 family transposase</fullName>
    </submittedName>
</protein>
<dbReference type="Proteomes" id="UP000501451">
    <property type="component" value="Chromosome"/>
</dbReference>
<dbReference type="Gene3D" id="1.10.10.10">
    <property type="entry name" value="Winged helix-like DNA-binding domain superfamily/Winged helix DNA-binding domain"/>
    <property type="match status" value="1"/>
</dbReference>
<dbReference type="InterPro" id="IPR036388">
    <property type="entry name" value="WH-like_DNA-bd_sf"/>
</dbReference>
<dbReference type="KEGG" id="jar:G7057_03700"/>
<dbReference type="InterPro" id="IPR054353">
    <property type="entry name" value="IstA-like_C"/>
</dbReference>
<dbReference type="InterPro" id="IPR012337">
    <property type="entry name" value="RNaseH-like_sf"/>
</dbReference>
<dbReference type="InterPro" id="IPR009057">
    <property type="entry name" value="Homeodomain-like_sf"/>
</dbReference>
<dbReference type="Pfam" id="PF22483">
    <property type="entry name" value="Mu-transpos_C_2"/>
    <property type="match status" value="1"/>
</dbReference>
<evidence type="ECO:0000259" key="2">
    <source>
        <dbReference type="PROSITE" id="PS50994"/>
    </source>
</evidence>
<evidence type="ECO:0000313" key="3">
    <source>
        <dbReference type="EMBL" id="QII81669.1"/>
    </source>
</evidence>
<dbReference type="PANTHER" id="PTHR35004">
    <property type="entry name" value="TRANSPOSASE RV3428C-RELATED"/>
    <property type="match status" value="1"/>
</dbReference>
<organism evidence="3 4">
    <name type="scientific">Jeotgalibaca arthritidis</name>
    <dbReference type="NCBI Taxonomy" id="1868794"/>
    <lineage>
        <taxon>Bacteria</taxon>
        <taxon>Bacillati</taxon>
        <taxon>Bacillota</taxon>
        <taxon>Bacilli</taxon>
        <taxon>Lactobacillales</taxon>
        <taxon>Carnobacteriaceae</taxon>
        <taxon>Jeotgalibaca</taxon>
    </lineage>
</organism>
<dbReference type="SUPFAM" id="SSF46689">
    <property type="entry name" value="Homeodomain-like"/>
    <property type="match status" value="1"/>
</dbReference>
<dbReference type="Pfam" id="PF00665">
    <property type="entry name" value="rve"/>
    <property type="match status" value="1"/>
</dbReference>
<dbReference type="Gene3D" id="3.30.420.10">
    <property type="entry name" value="Ribonuclease H-like superfamily/Ribonuclease H"/>
    <property type="match status" value="1"/>
</dbReference>
<accession>A0A6G7K8R9</accession>
<name>A0A6G7K8R9_9LACT</name>
<keyword evidence="4" id="KW-1185">Reference proteome</keyword>
<evidence type="ECO:0000313" key="4">
    <source>
        <dbReference type="Proteomes" id="UP000501451"/>
    </source>
</evidence>
<dbReference type="InterPro" id="IPR036397">
    <property type="entry name" value="RNaseH_sf"/>
</dbReference>
<dbReference type="PANTHER" id="PTHR35004:SF7">
    <property type="entry name" value="INTEGRASE PROTEIN"/>
    <property type="match status" value="1"/>
</dbReference>
<dbReference type="SUPFAM" id="SSF53098">
    <property type="entry name" value="Ribonuclease H-like"/>
    <property type="match status" value="1"/>
</dbReference>
<dbReference type="NCBIfam" id="NF033546">
    <property type="entry name" value="transpos_IS21"/>
    <property type="match status" value="1"/>
</dbReference>
<feature type="domain" description="Integrase catalytic" evidence="2">
    <location>
        <begin position="146"/>
        <end position="317"/>
    </location>
</feature>
<reference evidence="3 4" key="1">
    <citation type="journal article" date="2017" name="Int. J. Syst. Evol. Microbiol.">
        <title>Jeotgalibaca porci sp. nov. and Jeotgalibaca arthritidis sp. nov., isolated from pigs, and emended description of the genus Jeotgalibaca.</title>
        <authorList>
            <person name="Zamora L."/>
            <person name="Perez-Sancho M."/>
            <person name="Dominguez L."/>
            <person name="Fernandez-Garayzabal J.F."/>
            <person name="Vela A.I."/>
        </authorList>
    </citation>
    <scope>NUCLEOTIDE SEQUENCE [LARGE SCALE GENOMIC DNA]</scope>
    <source>
        <strain evidence="3 4">CECT 9157</strain>
    </source>
</reference>
<gene>
    <name evidence="3" type="ORF">G7057_03700</name>
</gene>
<dbReference type="RefSeq" id="WP_166161448.1">
    <property type="nucleotide sequence ID" value="NZ_CP049740.1"/>
</dbReference>